<protein>
    <submittedName>
        <fullName evidence="2">Uncharacterized protein</fullName>
    </submittedName>
</protein>
<dbReference type="EMBL" id="CP004144">
    <property type="protein sequence ID" value="AGF96127.1"/>
    <property type="molecule type" value="Genomic_DNA"/>
</dbReference>
<reference evidence="2 3" key="1">
    <citation type="journal article" date="2013" name="Genome Announc.">
        <title>Complete Genome of a Methanosarcina mazei Strain Isolated from Sediment Samples from an Amazonian Flooded Area.</title>
        <authorList>
            <person name="Assis das Gracas D."/>
            <person name="Thiago Juca Ramos R."/>
            <person name="Vieira Araujo A.C."/>
            <person name="Zahlouth R."/>
            <person name="Ribeiro Carneiro A."/>
            <person name="Souza Lopes T."/>
            <person name="Azevedo Barauna R."/>
            <person name="Azevedo V."/>
            <person name="Cruz Schneider M.P."/>
            <person name="Pellizari V.H."/>
            <person name="Silva A."/>
        </authorList>
    </citation>
    <scope>NUCLEOTIDE SEQUENCE [LARGE SCALE GENOMIC DNA]</scope>
    <source>
        <strain evidence="2 3">Tuc01</strain>
    </source>
</reference>
<name>M1P6T9_METMZ</name>
<keyword evidence="1" id="KW-0812">Transmembrane</keyword>
<gene>
    <name evidence="2" type="ORF">MmTuc01_0716</name>
</gene>
<evidence type="ECO:0000256" key="1">
    <source>
        <dbReference type="SAM" id="Phobius"/>
    </source>
</evidence>
<keyword evidence="1" id="KW-1133">Transmembrane helix</keyword>
<evidence type="ECO:0000313" key="3">
    <source>
        <dbReference type="Proteomes" id="UP000011718"/>
    </source>
</evidence>
<keyword evidence="1" id="KW-0472">Membrane</keyword>
<dbReference type="BioCyc" id="MMAZ1236903:G139K-679-MONOMER"/>
<evidence type="ECO:0000313" key="2">
    <source>
        <dbReference type="EMBL" id="AGF96127.1"/>
    </source>
</evidence>
<sequence>MISLNFSLFFPFFLFNLVWIFAFFVPVFLSRFSFAQV</sequence>
<dbReference type="KEGG" id="mmaz:MmTuc01_0716"/>
<organism evidence="2 3">
    <name type="scientific">Methanosarcina mazei Tuc01</name>
    <dbReference type="NCBI Taxonomy" id="1236903"/>
    <lineage>
        <taxon>Archaea</taxon>
        <taxon>Methanobacteriati</taxon>
        <taxon>Methanobacteriota</taxon>
        <taxon>Stenosarchaea group</taxon>
        <taxon>Methanomicrobia</taxon>
        <taxon>Methanosarcinales</taxon>
        <taxon>Methanosarcinaceae</taxon>
        <taxon>Methanosarcina</taxon>
    </lineage>
</organism>
<dbReference type="AlphaFoldDB" id="M1P6T9"/>
<feature type="transmembrane region" description="Helical" evidence="1">
    <location>
        <begin position="6"/>
        <end position="29"/>
    </location>
</feature>
<dbReference type="HOGENOM" id="CLU_3338441_0_0_2"/>
<proteinExistence type="predicted"/>
<accession>M1P6T9</accession>
<dbReference type="Proteomes" id="UP000011718">
    <property type="component" value="Chromosome"/>
</dbReference>